<feature type="non-terminal residue" evidence="1">
    <location>
        <position position="1"/>
    </location>
</feature>
<dbReference type="EMBL" id="BARV01037841">
    <property type="protein sequence ID" value="GAI54894.1"/>
    <property type="molecule type" value="Genomic_DNA"/>
</dbReference>
<evidence type="ECO:0000313" key="1">
    <source>
        <dbReference type="EMBL" id="GAI54894.1"/>
    </source>
</evidence>
<sequence length="85" mass="10083">DRMATYYPIEAAAKHAGVRKRAVERWIAEGIQIDGVLVRLQCVTIENRRCIEEGCLHDFTAARHRYREDQKREHKRLQEKFTTED</sequence>
<name>X1RH25_9ZZZZ</name>
<organism evidence="1">
    <name type="scientific">marine sediment metagenome</name>
    <dbReference type="NCBI Taxonomy" id="412755"/>
    <lineage>
        <taxon>unclassified sequences</taxon>
        <taxon>metagenomes</taxon>
        <taxon>ecological metagenomes</taxon>
    </lineage>
</organism>
<dbReference type="AlphaFoldDB" id="X1RH25"/>
<reference evidence="1" key="1">
    <citation type="journal article" date="2014" name="Front. Microbiol.">
        <title>High frequency of phylogenetically diverse reductive dehalogenase-homologous genes in deep subseafloor sedimentary metagenomes.</title>
        <authorList>
            <person name="Kawai M."/>
            <person name="Futagami T."/>
            <person name="Toyoda A."/>
            <person name="Takaki Y."/>
            <person name="Nishi S."/>
            <person name="Hori S."/>
            <person name="Arai W."/>
            <person name="Tsubouchi T."/>
            <person name="Morono Y."/>
            <person name="Uchiyama I."/>
            <person name="Ito T."/>
            <person name="Fujiyama A."/>
            <person name="Inagaki F."/>
            <person name="Takami H."/>
        </authorList>
    </citation>
    <scope>NUCLEOTIDE SEQUENCE</scope>
    <source>
        <strain evidence="1">Expedition CK06-06</strain>
    </source>
</reference>
<protein>
    <submittedName>
        <fullName evidence="1">Uncharacterized protein</fullName>
    </submittedName>
</protein>
<comment type="caution">
    <text evidence="1">The sequence shown here is derived from an EMBL/GenBank/DDBJ whole genome shotgun (WGS) entry which is preliminary data.</text>
</comment>
<accession>X1RH25</accession>
<proteinExistence type="predicted"/>
<gene>
    <name evidence="1" type="ORF">S06H3_58450</name>
</gene>